<dbReference type="PANTHER" id="PTHR18929">
    <property type="entry name" value="PROTEIN DISULFIDE ISOMERASE"/>
    <property type="match status" value="1"/>
</dbReference>
<reference evidence="3 4" key="1">
    <citation type="submission" date="2018-11" db="EMBL/GenBank/DDBJ databases">
        <authorList>
            <consortium name="Pathogen Informatics"/>
        </authorList>
    </citation>
    <scope>NUCLEOTIDE SEQUENCE [LARGE SCALE GENOMIC DNA]</scope>
</reference>
<organism evidence="3 4">
    <name type="scientific">Wuchereria bancrofti</name>
    <dbReference type="NCBI Taxonomy" id="6293"/>
    <lineage>
        <taxon>Eukaryota</taxon>
        <taxon>Metazoa</taxon>
        <taxon>Ecdysozoa</taxon>
        <taxon>Nematoda</taxon>
        <taxon>Chromadorea</taxon>
        <taxon>Rhabditida</taxon>
        <taxon>Spirurina</taxon>
        <taxon>Spiruromorpha</taxon>
        <taxon>Filarioidea</taxon>
        <taxon>Onchocercidae</taxon>
        <taxon>Wuchereria</taxon>
    </lineage>
</organism>
<dbReference type="InParanoid" id="A0A3P7G595"/>
<protein>
    <recommendedName>
        <fullName evidence="5">Thioredoxin domain-containing protein</fullName>
    </recommendedName>
</protein>
<gene>
    <name evidence="3" type="ORF">WBA_LOCUS9443</name>
</gene>
<dbReference type="GO" id="GO:0003756">
    <property type="term" value="F:protein disulfide isomerase activity"/>
    <property type="evidence" value="ECO:0007669"/>
    <property type="project" value="TreeGrafter"/>
</dbReference>
<dbReference type="Gene3D" id="3.40.30.10">
    <property type="entry name" value="Glutaredoxin"/>
    <property type="match status" value="1"/>
</dbReference>
<dbReference type="SUPFAM" id="SSF52833">
    <property type="entry name" value="Thioredoxin-like"/>
    <property type="match status" value="1"/>
</dbReference>
<dbReference type="GO" id="GO:0005783">
    <property type="term" value="C:endoplasmic reticulum"/>
    <property type="evidence" value="ECO:0007669"/>
    <property type="project" value="TreeGrafter"/>
</dbReference>
<dbReference type="Proteomes" id="UP000270924">
    <property type="component" value="Unassembled WGS sequence"/>
</dbReference>
<keyword evidence="4" id="KW-1185">Reference proteome</keyword>
<feature type="region of interest" description="Disordered" evidence="2">
    <location>
        <begin position="56"/>
        <end position="86"/>
    </location>
</feature>
<evidence type="ECO:0000256" key="2">
    <source>
        <dbReference type="SAM" id="MobiDB-lite"/>
    </source>
</evidence>
<dbReference type="GO" id="GO:0034976">
    <property type="term" value="P:response to endoplasmic reticulum stress"/>
    <property type="evidence" value="ECO:0007669"/>
    <property type="project" value="TreeGrafter"/>
</dbReference>
<dbReference type="EMBL" id="UYWW01009315">
    <property type="protein sequence ID" value="VDM16575.1"/>
    <property type="molecule type" value="Genomic_DNA"/>
</dbReference>
<evidence type="ECO:0000313" key="4">
    <source>
        <dbReference type="Proteomes" id="UP000270924"/>
    </source>
</evidence>
<proteinExistence type="inferred from homology"/>
<name>A0A3P7G595_WUCBA</name>
<comment type="similarity">
    <text evidence="1">Belongs to the protein disulfide isomerase family.</text>
</comment>
<evidence type="ECO:0008006" key="5">
    <source>
        <dbReference type="Google" id="ProtNLM"/>
    </source>
</evidence>
<dbReference type="PANTHER" id="PTHR18929:SF240">
    <property type="entry name" value="PROTEIN DISULFIDE-ISOMERASE"/>
    <property type="match status" value="1"/>
</dbReference>
<evidence type="ECO:0000313" key="3">
    <source>
        <dbReference type="EMBL" id="VDM16575.1"/>
    </source>
</evidence>
<dbReference type="OrthoDB" id="72053at2759"/>
<sequence length="86" mass="9332">MIAKMDATANEVEDVKVQSFPTIKFFPASSNKASCFSIIDFTGERTLEGLTKFLESGGKDGAGLSDQEKAEAEAENEDEEAQHTEL</sequence>
<dbReference type="GO" id="GO:0006457">
    <property type="term" value="P:protein folding"/>
    <property type="evidence" value="ECO:0007669"/>
    <property type="project" value="TreeGrafter"/>
</dbReference>
<accession>A0A3P7G595</accession>
<dbReference type="AlphaFoldDB" id="A0A3P7G595"/>
<dbReference type="InterPro" id="IPR036249">
    <property type="entry name" value="Thioredoxin-like_sf"/>
</dbReference>
<evidence type="ECO:0000256" key="1">
    <source>
        <dbReference type="ARBA" id="ARBA00006347"/>
    </source>
</evidence>